<dbReference type="Gene3D" id="3.40.50.12370">
    <property type="match status" value="1"/>
</dbReference>
<dbReference type="CDD" id="cd00293">
    <property type="entry name" value="USP-like"/>
    <property type="match status" value="1"/>
</dbReference>
<dbReference type="SUPFAM" id="SSF52402">
    <property type="entry name" value="Adenine nucleotide alpha hydrolases-like"/>
    <property type="match status" value="2"/>
</dbReference>
<reference evidence="3 4" key="1">
    <citation type="journal article" date="2008" name="J. Bacteriol.">
        <title>Complete genome sequence of the soil actinomycete Kocuria rhizophila.</title>
        <authorList>
            <person name="Takarada H."/>
            <person name="Sekine M."/>
            <person name="Kosugi H."/>
            <person name="Matsuo Y."/>
            <person name="Fujisawa T."/>
            <person name="Omata S."/>
            <person name="Kishi E."/>
            <person name="Shimizu A."/>
            <person name="Tsukatani N."/>
            <person name="Tanikawa S."/>
            <person name="Fujita N."/>
            <person name="Harayama S."/>
        </authorList>
    </citation>
    <scope>NUCLEOTIDE SEQUENCE [LARGE SCALE GENOMIC DNA]</scope>
    <source>
        <strain evidence="4">ATCC 9341 / DSM 348 / NBRC 103217 / DC2201</strain>
    </source>
</reference>
<dbReference type="eggNOG" id="COG0589">
    <property type="taxonomic scope" value="Bacteria"/>
</dbReference>
<dbReference type="AlphaFoldDB" id="B2GJT5"/>
<protein>
    <recommendedName>
        <fullName evidence="2">UspA domain-containing protein</fullName>
    </recommendedName>
</protein>
<dbReference type="OrthoDB" id="5242641at2"/>
<evidence type="ECO:0000313" key="4">
    <source>
        <dbReference type="Proteomes" id="UP000008838"/>
    </source>
</evidence>
<feature type="domain" description="UspA" evidence="2">
    <location>
        <begin position="4"/>
        <end position="137"/>
    </location>
</feature>
<feature type="domain" description="UspA" evidence="2">
    <location>
        <begin position="156"/>
        <end position="275"/>
    </location>
</feature>
<dbReference type="STRING" id="378753.KRH_00870"/>
<dbReference type="EMBL" id="AP009152">
    <property type="protein sequence ID" value="BAG28434.1"/>
    <property type="molecule type" value="Genomic_DNA"/>
</dbReference>
<organism evidence="3 4">
    <name type="scientific">Kocuria rhizophila (strain ATCC 9341 / DSM 348 / NBRC 103217 / DC2201)</name>
    <dbReference type="NCBI Taxonomy" id="378753"/>
    <lineage>
        <taxon>Bacteria</taxon>
        <taxon>Bacillati</taxon>
        <taxon>Actinomycetota</taxon>
        <taxon>Actinomycetes</taxon>
        <taxon>Micrococcales</taxon>
        <taxon>Micrococcaceae</taxon>
        <taxon>Kocuria</taxon>
    </lineage>
</organism>
<sequence>MRYVVGYGADKRSKEAVRLAVALAQAFHAELEIVYVVRSGDPFSTAYPPVGDISPVVRREAVSWLKDAEALVPDSVVARSHVRTAQSIAEGLVSAVQEFDAGLLVVGAAAGKYAVKFSVGPVVDALLHRAPVPVAMAPRGYRATEPITRLYAGVGARRGAQQILRESQQAVERGGQELVLLNFLPLDQVADEPEAAVAATDAMLREAARELPAEHRVSVHVATGKNIRRTVADMDWAPGSVLFVGSSRLAQHRQIFLGTTAARVLRHLPVPMIILPAAADPTGDVS</sequence>
<proteinExistence type="inferred from homology"/>
<comment type="similarity">
    <text evidence="1">Belongs to the universal stress protein A family.</text>
</comment>
<dbReference type="Proteomes" id="UP000008838">
    <property type="component" value="Chromosome"/>
</dbReference>
<evidence type="ECO:0000259" key="2">
    <source>
        <dbReference type="Pfam" id="PF00582"/>
    </source>
</evidence>
<dbReference type="Pfam" id="PF00582">
    <property type="entry name" value="Usp"/>
    <property type="match status" value="2"/>
</dbReference>
<name>B2GJT5_KOCRD</name>
<dbReference type="InterPro" id="IPR006016">
    <property type="entry name" value="UspA"/>
</dbReference>
<dbReference type="PANTHER" id="PTHR46268">
    <property type="entry name" value="STRESS RESPONSE PROTEIN NHAX"/>
    <property type="match status" value="1"/>
</dbReference>
<dbReference type="KEGG" id="krh:KRH_00870"/>
<evidence type="ECO:0000313" key="3">
    <source>
        <dbReference type="EMBL" id="BAG28434.1"/>
    </source>
</evidence>
<keyword evidence="4" id="KW-1185">Reference proteome</keyword>
<evidence type="ECO:0000256" key="1">
    <source>
        <dbReference type="ARBA" id="ARBA00008791"/>
    </source>
</evidence>
<dbReference type="PANTHER" id="PTHR46268:SF15">
    <property type="entry name" value="UNIVERSAL STRESS PROTEIN HP_0031"/>
    <property type="match status" value="1"/>
</dbReference>
<gene>
    <name evidence="3" type="ordered locus">KRH_00870</name>
</gene>
<dbReference type="HOGENOM" id="CLU_049301_4_1_11"/>
<accession>B2GJT5</accession>